<dbReference type="PANTHER" id="PTHR30337">
    <property type="entry name" value="COMPONENT OF ATP-DEPENDENT DSDNA EXONUCLEASE"/>
    <property type="match status" value="1"/>
</dbReference>
<dbReference type="GO" id="GO:0006260">
    <property type="term" value="P:DNA replication"/>
    <property type="evidence" value="ECO:0007669"/>
    <property type="project" value="UniProtKB-KW"/>
</dbReference>
<comment type="caution">
    <text evidence="10">The sequence shown here is derived from an EMBL/GenBank/DDBJ whole genome shotgun (WGS) entry which is preliminary data.</text>
</comment>
<comment type="function">
    <text evidence="7">SbcCD cleaves DNA hairpin structures. These structures can inhibit DNA replication and are intermediates in certain DNA recombination reactions. The complex acts as a 3'-&gt;5' double strand exonuclease that can open hairpins. It also has a 5' single-strand endonuclease activity.</text>
</comment>
<evidence type="ECO:0000256" key="4">
    <source>
        <dbReference type="ARBA" id="ARBA00022722"/>
    </source>
</evidence>
<evidence type="ECO:0000256" key="6">
    <source>
        <dbReference type="ARBA" id="ARBA00022839"/>
    </source>
</evidence>
<keyword evidence="7" id="KW-0235">DNA replication</keyword>
<keyword evidence="7" id="KW-0255">Endonuclease</keyword>
<gene>
    <name evidence="7" type="primary">sbcD</name>
    <name evidence="10" type="ORF">OD816_001493</name>
</gene>
<evidence type="ECO:0000259" key="9">
    <source>
        <dbReference type="Pfam" id="PF12320"/>
    </source>
</evidence>
<evidence type="ECO:0000256" key="2">
    <source>
        <dbReference type="ARBA" id="ARBA00011322"/>
    </source>
</evidence>
<keyword evidence="6 7" id="KW-0269">Exonuclease</keyword>
<dbReference type="InterPro" id="IPR004593">
    <property type="entry name" value="SbcD"/>
</dbReference>
<protein>
    <recommendedName>
        <fullName evidence="3 7">Nuclease SbcCD subunit D</fullName>
    </recommendedName>
</protein>
<dbReference type="PANTHER" id="PTHR30337:SF0">
    <property type="entry name" value="NUCLEASE SBCCD SUBUNIT D"/>
    <property type="match status" value="1"/>
</dbReference>
<name>A0AAE3P5A6_9BACT</name>
<feature type="domain" description="Nuclease SbcCD subunit D C-terminal" evidence="9">
    <location>
        <begin position="283"/>
        <end position="370"/>
    </location>
</feature>
<evidence type="ECO:0000256" key="7">
    <source>
        <dbReference type="RuleBase" id="RU363069"/>
    </source>
</evidence>
<dbReference type="InterPro" id="IPR004843">
    <property type="entry name" value="Calcineurin-like_PHP"/>
</dbReference>
<keyword evidence="4 7" id="KW-0540">Nuclease</keyword>
<keyword evidence="7" id="KW-0233">DNA recombination</keyword>
<dbReference type="InterPro" id="IPR050535">
    <property type="entry name" value="DNA_Repair-Maintenance_Comp"/>
</dbReference>
<dbReference type="GO" id="GO:0008408">
    <property type="term" value="F:3'-5' exonuclease activity"/>
    <property type="evidence" value="ECO:0007669"/>
    <property type="project" value="InterPro"/>
</dbReference>
<comment type="subunit">
    <text evidence="2 7">Heterodimer of SbcC and SbcD.</text>
</comment>
<dbReference type="Pfam" id="PF00149">
    <property type="entry name" value="Metallophos"/>
    <property type="match status" value="1"/>
</dbReference>
<dbReference type="InterPro" id="IPR026843">
    <property type="entry name" value="SbcD_C"/>
</dbReference>
<dbReference type="CDD" id="cd00840">
    <property type="entry name" value="MPP_Mre11_N"/>
    <property type="match status" value="1"/>
</dbReference>
<reference evidence="10" key="1">
    <citation type="submission" date="2022-11" db="EMBL/GenBank/DDBJ databases">
        <title>Candidatus Alkanophaga archaea from heated hydrothermal vent sediment oxidize petroleum alkanes.</title>
        <authorList>
            <person name="Zehnle H."/>
            <person name="Laso-Perez R."/>
            <person name="Lipp J."/>
            <person name="Teske A."/>
            <person name="Wegener G."/>
        </authorList>
    </citation>
    <scope>NUCLEOTIDE SEQUENCE</scope>
    <source>
        <strain evidence="10">MCA70</strain>
    </source>
</reference>
<dbReference type="InterPro" id="IPR041796">
    <property type="entry name" value="Mre11_N"/>
</dbReference>
<dbReference type="Pfam" id="PF12320">
    <property type="entry name" value="SbcD_C"/>
    <property type="match status" value="1"/>
</dbReference>
<dbReference type="Gene3D" id="3.60.21.10">
    <property type="match status" value="1"/>
</dbReference>
<proteinExistence type="inferred from homology"/>
<evidence type="ECO:0000259" key="8">
    <source>
        <dbReference type="Pfam" id="PF00149"/>
    </source>
</evidence>
<evidence type="ECO:0000313" key="10">
    <source>
        <dbReference type="EMBL" id="MDF2954248.1"/>
    </source>
</evidence>
<dbReference type="InterPro" id="IPR029052">
    <property type="entry name" value="Metallo-depent_PP-like"/>
</dbReference>
<accession>A0AAE3P5A6</accession>
<dbReference type="Proteomes" id="UP001144110">
    <property type="component" value="Unassembled WGS sequence"/>
</dbReference>
<keyword evidence="5 7" id="KW-0378">Hydrolase</keyword>
<comment type="similarity">
    <text evidence="1 7">Belongs to the SbcD family.</text>
</comment>
<dbReference type="GO" id="GO:0006310">
    <property type="term" value="P:DNA recombination"/>
    <property type="evidence" value="ECO:0007669"/>
    <property type="project" value="UniProtKB-KW"/>
</dbReference>
<dbReference type="AlphaFoldDB" id="A0AAE3P5A6"/>
<evidence type="ECO:0000256" key="5">
    <source>
        <dbReference type="ARBA" id="ARBA00022801"/>
    </source>
</evidence>
<organism evidence="10 11">
    <name type="scientific">Candidatus Thermodesulfobacterium syntrophicum</name>
    <dbReference type="NCBI Taxonomy" id="3060442"/>
    <lineage>
        <taxon>Bacteria</taxon>
        <taxon>Pseudomonadati</taxon>
        <taxon>Thermodesulfobacteriota</taxon>
        <taxon>Thermodesulfobacteria</taxon>
        <taxon>Thermodesulfobacteriales</taxon>
        <taxon>Thermodesulfobacteriaceae</taxon>
        <taxon>Thermodesulfobacterium</taxon>
    </lineage>
</organism>
<feature type="domain" description="Calcineurin-like phosphoesterase" evidence="8">
    <location>
        <begin position="1"/>
        <end position="231"/>
    </location>
</feature>
<dbReference type="SUPFAM" id="SSF56300">
    <property type="entry name" value="Metallo-dependent phosphatases"/>
    <property type="match status" value="1"/>
</dbReference>
<dbReference type="NCBIfam" id="TIGR00619">
    <property type="entry name" value="sbcd"/>
    <property type="match status" value="1"/>
</dbReference>
<evidence type="ECO:0000313" key="11">
    <source>
        <dbReference type="Proteomes" id="UP001144110"/>
    </source>
</evidence>
<dbReference type="EMBL" id="JAPHEG010000008">
    <property type="protein sequence ID" value="MDF2954248.1"/>
    <property type="molecule type" value="Genomic_DNA"/>
</dbReference>
<dbReference type="GO" id="GO:0004519">
    <property type="term" value="F:endonuclease activity"/>
    <property type="evidence" value="ECO:0007669"/>
    <property type="project" value="UniProtKB-KW"/>
</dbReference>
<evidence type="ECO:0000256" key="1">
    <source>
        <dbReference type="ARBA" id="ARBA00010555"/>
    </source>
</evidence>
<evidence type="ECO:0000256" key="3">
    <source>
        <dbReference type="ARBA" id="ARBA00013365"/>
    </source>
</evidence>
<sequence>MKILHTSDWHLGKNIFGKKLIEEQALFFEKTFFPLIKEINPDLLIITGDIIDKPNPDLETLKLFSEILFWLFSEKVPSIFILGNHDSKKITLFKDFLKYNHLFMVDNLYYFKNPFIWEDKKGEKVYFYILPYLHLYELKENIETFWREENKRITSFYAKKSQLILKDLIELLLDLTKDNIRKPAIVLGHFAVEKGVFTGEEVSFKFMGMEEVFPLKIFENFDILLLGHLHRLQKISSKIFYSGSILPYSFEESIYKKGIWFFEIRNSALVKEEAIYLPSSFKIKIINGYFKDLINSPKDDAYVKVVLKDKTPVLHPFERLKTVFPNLLSLEYEEKRKEDFSFEEDFMGEKFLKSKKEELNEEILFKKFYKYIEGKEVEDKLFEVYKNCLKELSENIEKEVKTWQ</sequence>